<dbReference type="GeneID" id="59053077"/>
<dbReference type="AlphaFoldDB" id="A0A0P1AU18"/>
<reference evidence="2" key="1">
    <citation type="submission" date="2014-09" db="EMBL/GenBank/DDBJ databases">
        <authorList>
            <person name="Sharma Rahul"/>
            <person name="Thines Marco"/>
        </authorList>
    </citation>
    <scope>NUCLEOTIDE SEQUENCE [LARGE SCALE GENOMIC DNA]</scope>
</reference>
<accession>A0A0P1AU18</accession>
<dbReference type="Proteomes" id="UP000054928">
    <property type="component" value="Unassembled WGS sequence"/>
</dbReference>
<protein>
    <submittedName>
        <fullName evidence="1">Uncharacterized protein</fullName>
    </submittedName>
</protein>
<keyword evidence="2" id="KW-1185">Reference proteome</keyword>
<evidence type="ECO:0000313" key="2">
    <source>
        <dbReference type="Proteomes" id="UP000054928"/>
    </source>
</evidence>
<proteinExistence type="predicted"/>
<evidence type="ECO:0000313" key="1">
    <source>
        <dbReference type="EMBL" id="CEG44692.1"/>
    </source>
</evidence>
<dbReference type="EMBL" id="CCYD01001336">
    <property type="protein sequence ID" value="CEG44692.1"/>
    <property type="molecule type" value="Genomic_DNA"/>
</dbReference>
<organism evidence="1 2">
    <name type="scientific">Plasmopara halstedii</name>
    <name type="common">Downy mildew of sunflower</name>
    <dbReference type="NCBI Taxonomy" id="4781"/>
    <lineage>
        <taxon>Eukaryota</taxon>
        <taxon>Sar</taxon>
        <taxon>Stramenopiles</taxon>
        <taxon>Oomycota</taxon>
        <taxon>Peronosporomycetes</taxon>
        <taxon>Peronosporales</taxon>
        <taxon>Peronosporaceae</taxon>
        <taxon>Plasmopara</taxon>
    </lineage>
</organism>
<name>A0A0P1AU18_PLAHL</name>
<dbReference type="RefSeq" id="XP_036263305.1">
    <property type="nucleotide sequence ID" value="XM_036407618.1"/>
</dbReference>
<sequence>MGSPTRGCWQCQYSWCRNSSKWASLNQISLGQLYHNAYPLVVHTARTLIVKVHMQGYTVSLSDSAVNSVFGALSVASCGTQLSRTQNERPSASRVLSTHLFLCPFKELCYKNNTGCSEMCVTLSLQFKAKLFKILF</sequence>